<dbReference type="OrthoDB" id="5749006at2"/>
<gene>
    <name evidence="2" type="ORF">EXY23_09070</name>
</gene>
<name>A0A4R4DSE7_9PROT</name>
<sequence length="647" mass="67687">MATRRAWRWGLGVGLPLAALALLALLFRWDWLIPIVEAQASARLGRPVTLQHLHVSLGRTITVTAEGLRVGNPPGFPDDPPFAALPRTEVQVAFRPLLSGQVVIPAVTLDNPQVEMIGRADGSTNYALKLGEPAGEGAAPGSGPQIGALRIRDGRVHAVIAGLQADFAVNLNTEEPQGQGQEPALLAEARGTYAAQPITARFRGGAVLNLRDAERPWPVELHLANGPTRLDLQGTVRDPVNLAGADLRLEVRTPDMALLSPLVGVPMTATPPFRATGRLDYAGGRFRFTEVEGKVGNSDIAGAFTVSTGDRTDFTADLRSRRVDLADLGGLIGGTPGRAGTPGQTAEQRRQLARAEASPRLIPTTPINLPRLQAADIHVRYAADSIRGRGIPFDGLEMTLDIVDGVIRLHPGKFRVGRGEISADATLTPQPDGMLKASTKIELRRVDVSRLLAAAGAGGAGSLGGVGHVETTGRSLSEMLGNGDGGLTLVSVGGNISSLLADLSGLQFGRALLSALGIPDRTPIECLIGDFGLRNGALSVKTLLLDTESHIVTGSGIAGLGQERLDLRLRTESKHFSIGSLPTTIAITGSFKDPAIAPEAGELAARAGAAVGLGVLFPPLALLPTIQLGVGENSQCERLSRSGQGKR</sequence>
<dbReference type="InterPro" id="IPR007844">
    <property type="entry name" value="AsmA"/>
</dbReference>
<evidence type="ECO:0000313" key="3">
    <source>
        <dbReference type="Proteomes" id="UP000295023"/>
    </source>
</evidence>
<organism evidence="2 3">
    <name type="scientific">Roseicella aquatilis</name>
    <dbReference type="NCBI Taxonomy" id="2527868"/>
    <lineage>
        <taxon>Bacteria</taxon>
        <taxon>Pseudomonadati</taxon>
        <taxon>Pseudomonadota</taxon>
        <taxon>Alphaproteobacteria</taxon>
        <taxon>Acetobacterales</taxon>
        <taxon>Roseomonadaceae</taxon>
        <taxon>Roseicella</taxon>
    </lineage>
</organism>
<feature type="domain" description="AsmA" evidence="1">
    <location>
        <begin position="191"/>
        <end position="540"/>
    </location>
</feature>
<evidence type="ECO:0000313" key="2">
    <source>
        <dbReference type="EMBL" id="TCZ63536.1"/>
    </source>
</evidence>
<dbReference type="RefSeq" id="WP_132287367.1">
    <property type="nucleotide sequence ID" value="NZ_SKBM01000007.1"/>
</dbReference>
<dbReference type="GO" id="GO:0090313">
    <property type="term" value="P:regulation of protein targeting to membrane"/>
    <property type="evidence" value="ECO:0007669"/>
    <property type="project" value="TreeGrafter"/>
</dbReference>
<evidence type="ECO:0000259" key="1">
    <source>
        <dbReference type="Pfam" id="PF05170"/>
    </source>
</evidence>
<dbReference type="Proteomes" id="UP000295023">
    <property type="component" value="Unassembled WGS sequence"/>
</dbReference>
<dbReference type="InterPro" id="IPR052894">
    <property type="entry name" value="AsmA-related"/>
</dbReference>
<reference evidence="2 3" key="1">
    <citation type="submission" date="2019-03" db="EMBL/GenBank/DDBJ databases">
        <title>Paracraurococcus aquatilis NE82 genome sequence.</title>
        <authorList>
            <person name="Zhao Y."/>
            <person name="Du Z."/>
        </authorList>
    </citation>
    <scope>NUCLEOTIDE SEQUENCE [LARGE SCALE GENOMIC DNA]</scope>
    <source>
        <strain evidence="2 3">NE82</strain>
    </source>
</reference>
<dbReference type="Pfam" id="PF05170">
    <property type="entry name" value="AsmA"/>
    <property type="match status" value="2"/>
</dbReference>
<accession>A0A4R4DSE7</accession>
<feature type="domain" description="AsmA" evidence="1">
    <location>
        <begin position="18"/>
        <end position="126"/>
    </location>
</feature>
<comment type="caution">
    <text evidence="2">The sequence shown here is derived from an EMBL/GenBank/DDBJ whole genome shotgun (WGS) entry which is preliminary data.</text>
</comment>
<proteinExistence type="predicted"/>
<dbReference type="AlphaFoldDB" id="A0A4R4DSE7"/>
<dbReference type="PANTHER" id="PTHR30441:SF9">
    <property type="entry name" value="ASMA FAMILY PROTEIN YHJG"/>
    <property type="match status" value="1"/>
</dbReference>
<keyword evidence="3" id="KW-1185">Reference proteome</keyword>
<dbReference type="EMBL" id="SKBM01000007">
    <property type="protein sequence ID" value="TCZ63536.1"/>
    <property type="molecule type" value="Genomic_DNA"/>
</dbReference>
<dbReference type="GO" id="GO:0005886">
    <property type="term" value="C:plasma membrane"/>
    <property type="evidence" value="ECO:0007669"/>
    <property type="project" value="TreeGrafter"/>
</dbReference>
<protein>
    <submittedName>
        <fullName evidence="2">AsmA family protein</fullName>
    </submittedName>
</protein>
<dbReference type="PANTHER" id="PTHR30441">
    <property type="entry name" value="DUF748 DOMAIN-CONTAINING PROTEIN"/>
    <property type="match status" value="1"/>
</dbReference>